<feature type="chain" id="PRO_5042275577" evidence="2">
    <location>
        <begin position="26"/>
        <end position="293"/>
    </location>
</feature>
<keyword evidence="3" id="KW-1185">Reference proteome</keyword>
<dbReference type="Proteomes" id="UP000887575">
    <property type="component" value="Unassembled WGS sequence"/>
</dbReference>
<reference evidence="4" key="1">
    <citation type="submission" date="2024-02" db="UniProtKB">
        <authorList>
            <consortium name="WormBaseParasite"/>
        </authorList>
    </citation>
    <scope>IDENTIFICATION</scope>
</reference>
<proteinExistence type="inferred from homology"/>
<evidence type="ECO:0000313" key="4">
    <source>
        <dbReference type="WBParaSite" id="MBELARI_LOCUS7758"/>
    </source>
</evidence>
<dbReference type="PANTHER" id="PTHR34256:SF1">
    <property type="entry name" value="UPF0561 PROTEIN C2ORF68"/>
    <property type="match status" value="1"/>
</dbReference>
<evidence type="ECO:0000313" key="3">
    <source>
        <dbReference type="Proteomes" id="UP000887575"/>
    </source>
</evidence>
<organism evidence="3 4">
    <name type="scientific">Mesorhabditis belari</name>
    <dbReference type="NCBI Taxonomy" id="2138241"/>
    <lineage>
        <taxon>Eukaryota</taxon>
        <taxon>Metazoa</taxon>
        <taxon>Ecdysozoa</taxon>
        <taxon>Nematoda</taxon>
        <taxon>Chromadorea</taxon>
        <taxon>Rhabditida</taxon>
        <taxon>Rhabditina</taxon>
        <taxon>Rhabditomorpha</taxon>
        <taxon>Rhabditoidea</taxon>
        <taxon>Rhabditidae</taxon>
        <taxon>Mesorhabditinae</taxon>
        <taxon>Mesorhabditis</taxon>
    </lineage>
</organism>
<evidence type="ECO:0000256" key="1">
    <source>
        <dbReference type="ARBA" id="ARBA00006905"/>
    </source>
</evidence>
<accession>A0AAF3FLI6</accession>
<keyword evidence="2" id="KW-0732">Signal</keyword>
<evidence type="ECO:0000256" key="2">
    <source>
        <dbReference type="SAM" id="SignalP"/>
    </source>
</evidence>
<dbReference type="WBParaSite" id="MBELARI_LOCUS7758">
    <property type="protein sequence ID" value="MBELARI_LOCUS7758"/>
    <property type="gene ID" value="MBELARI_LOCUS7758"/>
</dbReference>
<comment type="similarity">
    <text evidence="1">Belongs to the UPF0561 family.</text>
</comment>
<dbReference type="AlphaFoldDB" id="A0AAF3FLI6"/>
<sequence>MIEKRANARLFLLLFLSWIINIAKVKENNLNGRSGQIELGASRQQLEMPLTFEEDYNKDREDHVAETAYFSAAPRKPKNSLEAMAAMRLLYFVKGEDLKDGIQFMRNADIAPDRLTITMAQDDCFVVSFSLKCTSTPFVARYSSLALLLKSLRCIFPWEIRLVEFFNVAFDIRDVPNLEIVIKGLEPELVLLRNCTYPDVFPGPEAVRFLNAINRQKKTIVCEYGEDRLKSRISIGNEQQPQLNEEEIRNKMPATVPRTAPKNTPYYLVDHEIEIVDVENEPGPSTKKRRRTK</sequence>
<feature type="signal peptide" evidence="2">
    <location>
        <begin position="1"/>
        <end position="25"/>
    </location>
</feature>
<dbReference type="PANTHER" id="PTHR34256">
    <property type="entry name" value="UPF0561 PROTEIN C2ORF68"/>
    <property type="match status" value="1"/>
</dbReference>
<protein>
    <submittedName>
        <fullName evidence="4">Uncharacterized protein</fullName>
    </submittedName>
</protein>
<dbReference type="InterPro" id="IPR018888">
    <property type="entry name" value="UPF0561"/>
</dbReference>
<name>A0AAF3FLI6_9BILA</name>